<gene>
    <name evidence="3" type="ORF">SAMN03080618_01970</name>
</gene>
<keyword evidence="2" id="KW-0732">Signal</keyword>
<name>A0A1I3N6K1_9HYPH</name>
<protein>
    <recommendedName>
        <fullName evidence="5">Beta/Gamma crystallin</fullName>
    </recommendedName>
</protein>
<feature type="signal peptide" evidence="2">
    <location>
        <begin position="1"/>
        <end position="23"/>
    </location>
</feature>
<dbReference type="RefSeq" id="WP_091521610.1">
    <property type="nucleotide sequence ID" value="NZ_FORF01000010.1"/>
</dbReference>
<proteinExistence type="predicted"/>
<feature type="chain" id="PRO_5017459541" description="Beta/Gamma crystallin" evidence="2">
    <location>
        <begin position="24"/>
        <end position="117"/>
    </location>
</feature>
<evidence type="ECO:0000313" key="4">
    <source>
        <dbReference type="Proteomes" id="UP000242763"/>
    </source>
</evidence>
<evidence type="ECO:0008006" key="5">
    <source>
        <dbReference type="Google" id="ProtNLM"/>
    </source>
</evidence>
<dbReference type="AlphaFoldDB" id="A0A1I3N6K1"/>
<evidence type="ECO:0000313" key="3">
    <source>
        <dbReference type="EMBL" id="SFJ04888.1"/>
    </source>
</evidence>
<sequence length="117" mass="12903">MRKTSLSVAFTSIALLMSSPTFADVFSSQGFSGQTTTLNNLPGVNLDAVPGFSKNDNCVETQFNGPIWRDGPRSGTRTDCRVGNFTFSTERSSDLPNPNDLRYGGNPPPWEQRWRPD</sequence>
<dbReference type="Proteomes" id="UP000242763">
    <property type="component" value="Unassembled WGS sequence"/>
</dbReference>
<feature type="compositionally biased region" description="Polar residues" evidence="1">
    <location>
        <begin position="87"/>
        <end position="96"/>
    </location>
</feature>
<organism evidence="3 4">
    <name type="scientific">Aquamicrobium aerolatum DSM 21857</name>
    <dbReference type="NCBI Taxonomy" id="1121003"/>
    <lineage>
        <taxon>Bacteria</taxon>
        <taxon>Pseudomonadati</taxon>
        <taxon>Pseudomonadota</taxon>
        <taxon>Alphaproteobacteria</taxon>
        <taxon>Hyphomicrobiales</taxon>
        <taxon>Phyllobacteriaceae</taxon>
        <taxon>Aerobium</taxon>
    </lineage>
</organism>
<feature type="region of interest" description="Disordered" evidence="1">
    <location>
        <begin position="87"/>
        <end position="117"/>
    </location>
</feature>
<evidence type="ECO:0000256" key="2">
    <source>
        <dbReference type="SAM" id="SignalP"/>
    </source>
</evidence>
<reference evidence="4" key="1">
    <citation type="submission" date="2016-10" db="EMBL/GenBank/DDBJ databases">
        <authorList>
            <person name="Varghese N."/>
            <person name="Submissions S."/>
        </authorList>
    </citation>
    <scope>NUCLEOTIDE SEQUENCE [LARGE SCALE GENOMIC DNA]</scope>
    <source>
        <strain evidence="4">DSM 21857</strain>
    </source>
</reference>
<dbReference type="STRING" id="1121003.SAMN03080618_01970"/>
<dbReference type="OrthoDB" id="8116859at2"/>
<accession>A0A1I3N6K1</accession>
<keyword evidence="4" id="KW-1185">Reference proteome</keyword>
<evidence type="ECO:0000256" key="1">
    <source>
        <dbReference type="SAM" id="MobiDB-lite"/>
    </source>
</evidence>
<dbReference type="EMBL" id="FORF01000010">
    <property type="protein sequence ID" value="SFJ04888.1"/>
    <property type="molecule type" value="Genomic_DNA"/>
</dbReference>